<evidence type="ECO:0000313" key="4">
    <source>
        <dbReference type="Proteomes" id="UP000612055"/>
    </source>
</evidence>
<organism evidence="3 4">
    <name type="scientific">Edaphochlamys debaryana</name>
    <dbReference type="NCBI Taxonomy" id="47281"/>
    <lineage>
        <taxon>Eukaryota</taxon>
        <taxon>Viridiplantae</taxon>
        <taxon>Chlorophyta</taxon>
        <taxon>core chlorophytes</taxon>
        <taxon>Chlorophyceae</taxon>
        <taxon>CS clade</taxon>
        <taxon>Chlamydomonadales</taxon>
        <taxon>Chlamydomonadales incertae sedis</taxon>
        <taxon>Edaphochlamys</taxon>
    </lineage>
</organism>
<reference evidence="3" key="1">
    <citation type="journal article" date="2020" name="bioRxiv">
        <title>Comparative genomics of Chlamydomonas.</title>
        <authorList>
            <person name="Craig R.J."/>
            <person name="Hasan A.R."/>
            <person name="Ness R.W."/>
            <person name="Keightley P.D."/>
        </authorList>
    </citation>
    <scope>NUCLEOTIDE SEQUENCE</scope>
    <source>
        <strain evidence="3">CCAP 11/70</strain>
    </source>
</reference>
<accession>A0A835Y4T6</accession>
<evidence type="ECO:0000313" key="3">
    <source>
        <dbReference type="EMBL" id="KAG2495172.1"/>
    </source>
</evidence>
<protein>
    <submittedName>
        <fullName evidence="3">Uncharacterized protein</fullName>
    </submittedName>
</protein>
<feature type="transmembrane region" description="Helical" evidence="2">
    <location>
        <begin position="66"/>
        <end position="86"/>
    </location>
</feature>
<feature type="compositionally biased region" description="Low complexity" evidence="1">
    <location>
        <begin position="602"/>
        <end position="611"/>
    </location>
</feature>
<feature type="compositionally biased region" description="Low complexity" evidence="1">
    <location>
        <begin position="520"/>
        <end position="534"/>
    </location>
</feature>
<feature type="transmembrane region" description="Helical" evidence="2">
    <location>
        <begin position="181"/>
        <end position="201"/>
    </location>
</feature>
<feature type="compositionally biased region" description="Low complexity" evidence="1">
    <location>
        <begin position="668"/>
        <end position="681"/>
    </location>
</feature>
<comment type="caution">
    <text evidence="3">The sequence shown here is derived from an EMBL/GenBank/DDBJ whole genome shotgun (WGS) entry which is preliminary data.</text>
</comment>
<evidence type="ECO:0000256" key="1">
    <source>
        <dbReference type="SAM" id="MobiDB-lite"/>
    </source>
</evidence>
<feature type="compositionally biased region" description="Basic residues" evidence="1">
    <location>
        <begin position="687"/>
        <end position="701"/>
    </location>
</feature>
<feature type="region of interest" description="Disordered" evidence="1">
    <location>
        <begin position="520"/>
        <end position="701"/>
    </location>
</feature>
<feature type="transmembrane region" description="Helical" evidence="2">
    <location>
        <begin position="41"/>
        <end position="60"/>
    </location>
</feature>
<keyword evidence="2" id="KW-0812">Transmembrane</keyword>
<dbReference type="EMBL" id="JAEHOE010000026">
    <property type="protein sequence ID" value="KAG2495172.1"/>
    <property type="molecule type" value="Genomic_DNA"/>
</dbReference>
<dbReference type="Proteomes" id="UP000612055">
    <property type="component" value="Unassembled WGS sequence"/>
</dbReference>
<feature type="region of interest" description="Disordered" evidence="1">
    <location>
        <begin position="320"/>
        <end position="343"/>
    </location>
</feature>
<keyword evidence="4" id="KW-1185">Reference proteome</keyword>
<name>A0A835Y4T6_9CHLO</name>
<dbReference type="OrthoDB" id="538259at2759"/>
<feature type="compositionally biased region" description="Low complexity" evidence="1">
    <location>
        <begin position="437"/>
        <end position="463"/>
    </location>
</feature>
<sequence length="701" mass="71238">MSPSHVSEQHLSRFQQFKSAYLRLGTGVTVNELRIQGGTACVLQILVTTVLPAVWYPLLYSKDARLNAIPIITWAITAFVGCLGLISLALLKALLLGLHCVLALALGAGLGVFHTELYLTMQDRCDRAQASYAGCANCTCAAASNCTSALLTAAGPCGGCLAWGTDVCAGVQGGAGGFLPYMGLLDLLFVCLPAIFSLQLLMRLEKERGEVANRLLYARTVVTFELERLEAKRGLEVDLQVFKQLLATLLRSGGRRDRALAASACELLGLEPELLGGEFVDEEALRAGDIGAGGGGAKMLGPSFMVGSVTMRHEDYLRRMAGGGGGGLNSSMSLPAPPGTPMEAGWSVEVEAAALDGRPPEATAATELKPAKSKRSVRQAAALPGAEEEEADGASTPVQRLRLGKKDPGAGGDSDDSGSEVIINDLDQDPPTAAPVKSTTSKSLSTKSATASSKLAGAASTSARTPSRFSLRHAETAGSKDGAADPTPSSKKLVASASNGAAPPAPAKPMSIKLLQAAAAAEASEIASTGSTASVRSAGRLTSRAKSTRSSKKGAETDGEAEVGASEPSRAAKTSRSRGAATDTEDAGSAPRSSRKPKSSLRGRSGAGAETTDAETEGEGGAATDGGSGRGRSKSGRSSKAAGGSGRSRRGAKVAPGAMSDAEPLPPGAVEDAGAGAADTEGSSKKAGSRRSKSTKRGAAA</sequence>
<keyword evidence="2" id="KW-1133">Transmembrane helix</keyword>
<keyword evidence="2" id="KW-0472">Membrane</keyword>
<proteinExistence type="predicted"/>
<dbReference type="AlphaFoldDB" id="A0A835Y4T6"/>
<gene>
    <name evidence="3" type="ORF">HYH03_006778</name>
</gene>
<evidence type="ECO:0000256" key="2">
    <source>
        <dbReference type="SAM" id="Phobius"/>
    </source>
</evidence>
<feature type="transmembrane region" description="Helical" evidence="2">
    <location>
        <begin position="93"/>
        <end position="113"/>
    </location>
</feature>
<feature type="compositionally biased region" description="Gly residues" evidence="1">
    <location>
        <begin position="619"/>
        <end position="630"/>
    </location>
</feature>
<feature type="region of interest" description="Disordered" evidence="1">
    <location>
        <begin position="361"/>
        <end position="508"/>
    </location>
</feature>